<dbReference type="AlphaFoldDB" id="S4Y5A6"/>
<feature type="region of interest" description="Disordered" evidence="1">
    <location>
        <begin position="15"/>
        <end position="48"/>
    </location>
</feature>
<evidence type="ECO:0000313" key="3">
    <source>
        <dbReference type="Proteomes" id="UP000014803"/>
    </source>
</evidence>
<evidence type="ECO:0000313" key="2">
    <source>
        <dbReference type="EMBL" id="AGP38098.1"/>
    </source>
</evidence>
<reference evidence="2 3" key="1">
    <citation type="journal article" date="2013" name="Sci. Rep.">
        <title>Extraordinary expansion of a Sorangium cellulosum genome from an alkaline milieu.</title>
        <authorList>
            <person name="Han K."/>
            <person name="Li Z.F."/>
            <person name="Peng R."/>
            <person name="Zhu L.P."/>
            <person name="Zhou T."/>
            <person name="Wang L.G."/>
            <person name="Li S.G."/>
            <person name="Zhang X.B."/>
            <person name="Hu W."/>
            <person name="Wu Z.H."/>
            <person name="Qin N."/>
            <person name="Li Y.Z."/>
        </authorList>
    </citation>
    <scope>NUCLEOTIDE SEQUENCE [LARGE SCALE GENOMIC DNA]</scope>
    <source>
        <strain evidence="2 3">So0157-2</strain>
    </source>
</reference>
<dbReference type="STRING" id="1254432.SCE1572_28680"/>
<dbReference type="RefSeq" id="WP_020737646.1">
    <property type="nucleotide sequence ID" value="NC_021658.1"/>
</dbReference>
<protein>
    <submittedName>
        <fullName evidence="2">Uncharacterized protein</fullName>
    </submittedName>
</protein>
<name>S4Y5A6_SORCE</name>
<proteinExistence type="predicted"/>
<gene>
    <name evidence="2" type="ORF">SCE1572_28680</name>
</gene>
<accession>S4Y5A6</accession>
<feature type="compositionally biased region" description="Gly residues" evidence="1">
    <location>
        <begin position="24"/>
        <end position="36"/>
    </location>
</feature>
<sequence length="48" mass="4473">MAAVCGAVAKVAPYHPAGAEVGRPSGGCQGPDGGGEAAPPSGVARRQG</sequence>
<dbReference type="PATRIC" id="fig|1254432.3.peg.6479"/>
<dbReference type="Proteomes" id="UP000014803">
    <property type="component" value="Chromosome"/>
</dbReference>
<organism evidence="2 3">
    <name type="scientific">Sorangium cellulosum So0157-2</name>
    <dbReference type="NCBI Taxonomy" id="1254432"/>
    <lineage>
        <taxon>Bacteria</taxon>
        <taxon>Pseudomonadati</taxon>
        <taxon>Myxococcota</taxon>
        <taxon>Polyangia</taxon>
        <taxon>Polyangiales</taxon>
        <taxon>Polyangiaceae</taxon>
        <taxon>Sorangium</taxon>
    </lineage>
</organism>
<dbReference type="EMBL" id="CP003969">
    <property type="protein sequence ID" value="AGP38098.1"/>
    <property type="molecule type" value="Genomic_DNA"/>
</dbReference>
<dbReference type="KEGG" id="scu:SCE1572_28680"/>
<evidence type="ECO:0000256" key="1">
    <source>
        <dbReference type="SAM" id="MobiDB-lite"/>
    </source>
</evidence>
<dbReference type="HOGENOM" id="CLU_3157880_0_0_7"/>